<keyword evidence="2" id="KW-0472">Membrane</keyword>
<keyword evidence="2" id="KW-0812">Transmembrane</keyword>
<evidence type="ECO:0000313" key="4">
    <source>
        <dbReference type="Proteomes" id="UP000502508"/>
    </source>
</evidence>
<keyword evidence="4" id="KW-1185">Reference proteome</keyword>
<feature type="compositionally biased region" description="Basic residues" evidence="1">
    <location>
        <begin position="395"/>
        <end position="413"/>
    </location>
</feature>
<proteinExistence type="predicted"/>
<evidence type="ECO:0008006" key="5">
    <source>
        <dbReference type="Google" id="ProtNLM"/>
    </source>
</evidence>
<dbReference type="Proteomes" id="UP000502508">
    <property type="component" value="Chromosome"/>
</dbReference>
<protein>
    <recommendedName>
        <fullName evidence="5">FecR protein domain-containing protein</fullName>
    </recommendedName>
</protein>
<feature type="compositionally biased region" description="Pro residues" evidence="1">
    <location>
        <begin position="361"/>
        <end position="375"/>
    </location>
</feature>
<evidence type="ECO:0000256" key="2">
    <source>
        <dbReference type="SAM" id="Phobius"/>
    </source>
</evidence>
<dbReference type="KEGG" id="pfla:Pflav_081520"/>
<name>A0A6F8Y6J8_9ACTN</name>
<dbReference type="AlphaFoldDB" id="A0A6F8Y6J8"/>
<organism evidence="3 4">
    <name type="scientific">Phytohabitans flavus</name>
    <dbReference type="NCBI Taxonomy" id="1076124"/>
    <lineage>
        <taxon>Bacteria</taxon>
        <taxon>Bacillati</taxon>
        <taxon>Actinomycetota</taxon>
        <taxon>Actinomycetes</taxon>
        <taxon>Micromonosporales</taxon>
        <taxon>Micromonosporaceae</taxon>
    </lineage>
</organism>
<feature type="region of interest" description="Disordered" evidence="1">
    <location>
        <begin position="284"/>
        <end position="487"/>
    </location>
</feature>
<keyword evidence="2" id="KW-1133">Transmembrane helix</keyword>
<sequence>MILPAAHAALVIATGVVVLPDGTELRRGTMIGPMGHPMDEPVAYARTHVRLWTIPAVSGLPLLLGASPAGAAAEPTPVVQGQAAPATGVHPAADYPPLASPPGPPPPADEEVDRRFERRMWWLVLLFLLLAIGTGVANLIPGPAWAEMPGDKALLTAERGRVVATLDGRTVTLDKGDRLYVSEGSDIRVESRSAGRLTFRGGAALVLCAETRTDVGPLWSTGRRQVEPHGTLSLDSGRVLADTAATSGAFAALALQIGSDTSQVVNDGPAWYSVTSGDAVVSDGKVTVDGSPQPVTNRPLTCGDGVVVRPPAGTPSDSPSPSETLIPEATITPTPTPSATASPTEGDDPANPDDPADPTTPGVPPTTPGVPPTTPGVPRRRRAPPLVPRPANPRPTHRPPKRRLRETPRRRPCRSTPTRRASSAARTTPSPLLGPPKTTRATPVRSLSRDRGASAGSVARSPCPEAARDSRGASSCQRKLASRMRPRWSSLLRQRTSQRTRDPARIPLAVSPSSAEETWVLCWFCAKAARGGCRFCGRGICEDHARFGPFLLEVHRSESRRRAEGLVVEDALQCGTCRPRPQPIPMPELD</sequence>
<feature type="compositionally biased region" description="Acidic residues" evidence="1">
    <location>
        <begin position="345"/>
        <end position="356"/>
    </location>
</feature>
<gene>
    <name evidence="3" type="ORF">Pflav_081520</name>
</gene>
<reference evidence="3 4" key="1">
    <citation type="submission" date="2020-03" db="EMBL/GenBank/DDBJ databases">
        <title>Whole genome shotgun sequence of Phytohabitans flavus NBRC 107702.</title>
        <authorList>
            <person name="Komaki H."/>
            <person name="Tamura T."/>
        </authorList>
    </citation>
    <scope>NUCLEOTIDE SEQUENCE [LARGE SCALE GENOMIC DNA]</scope>
    <source>
        <strain evidence="3 4">NBRC 107702</strain>
    </source>
</reference>
<dbReference type="EMBL" id="AP022870">
    <property type="protein sequence ID" value="BCB81742.1"/>
    <property type="molecule type" value="Genomic_DNA"/>
</dbReference>
<reference evidence="3 4" key="2">
    <citation type="submission" date="2020-03" db="EMBL/GenBank/DDBJ databases">
        <authorList>
            <person name="Ichikawa N."/>
            <person name="Kimura A."/>
            <person name="Kitahashi Y."/>
            <person name="Uohara A."/>
        </authorList>
    </citation>
    <scope>NUCLEOTIDE SEQUENCE [LARGE SCALE GENOMIC DNA]</scope>
    <source>
        <strain evidence="3 4">NBRC 107702</strain>
    </source>
</reference>
<evidence type="ECO:0000313" key="3">
    <source>
        <dbReference type="EMBL" id="BCB81742.1"/>
    </source>
</evidence>
<feature type="transmembrane region" description="Helical" evidence="2">
    <location>
        <begin position="120"/>
        <end position="140"/>
    </location>
</feature>
<feature type="compositionally biased region" description="Pro residues" evidence="1">
    <location>
        <begin position="98"/>
        <end position="107"/>
    </location>
</feature>
<feature type="compositionally biased region" description="Low complexity" evidence="1">
    <location>
        <begin position="326"/>
        <end position="344"/>
    </location>
</feature>
<feature type="region of interest" description="Disordered" evidence="1">
    <location>
        <begin position="81"/>
        <end position="112"/>
    </location>
</feature>
<feature type="compositionally biased region" description="Low complexity" evidence="1">
    <location>
        <begin position="414"/>
        <end position="431"/>
    </location>
</feature>
<evidence type="ECO:0000256" key="1">
    <source>
        <dbReference type="SAM" id="MobiDB-lite"/>
    </source>
</evidence>
<dbReference type="RefSeq" id="WP_232072401.1">
    <property type="nucleotide sequence ID" value="NZ_AP022870.1"/>
</dbReference>
<accession>A0A6F8Y6J8</accession>